<evidence type="ECO:0000313" key="3">
    <source>
        <dbReference type="EMBL" id="MFC4494381.1"/>
    </source>
</evidence>
<sequence length="294" mass="30962">MTGTVVVGLDGSARSRAACRWAALETVSRQATLDLVHVVDSGPPAGPVVPPEPAGSGADRGETITREADEELTERHPDLRTTRKVLTGRPAQLLCELSSGSDLVVLGSRGLDPVAGFLVGSVALPVVAHALCPVVLVRSAAREPSAPSAGAAPGDVLLGVDLPAPADELVSFAFDTAARAGCGLRIVHCWQMPVPMLAARPAPEPSRLPAELGEERTEALHMALRPWRERYPGVRVHEQAVEGRPARRLLQNSPDASLVVVGRRIRRPRGSTRIGAVAHAVLHHARVPVAVVPH</sequence>
<gene>
    <name evidence="3" type="ORF">ACFPA8_09580</name>
</gene>
<dbReference type="PANTHER" id="PTHR46268">
    <property type="entry name" value="STRESS RESPONSE PROTEIN NHAX"/>
    <property type="match status" value="1"/>
</dbReference>
<comment type="similarity">
    <text evidence="1">Belongs to the universal stress protein A family.</text>
</comment>
<name>A0ABV9A9W0_9ACTN</name>
<dbReference type="EMBL" id="JBHSFH010000005">
    <property type="protein sequence ID" value="MFC4494381.1"/>
    <property type="molecule type" value="Genomic_DNA"/>
</dbReference>
<dbReference type="InterPro" id="IPR014729">
    <property type="entry name" value="Rossmann-like_a/b/a_fold"/>
</dbReference>
<dbReference type="InterPro" id="IPR006015">
    <property type="entry name" value="Universal_stress_UspA"/>
</dbReference>
<dbReference type="Gene3D" id="3.40.50.620">
    <property type="entry name" value="HUPs"/>
    <property type="match status" value="2"/>
</dbReference>
<organism evidence="3 4">
    <name type="scientific">Streptomyces ovatisporus</name>
    <dbReference type="NCBI Taxonomy" id="1128682"/>
    <lineage>
        <taxon>Bacteria</taxon>
        <taxon>Bacillati</taxon>
        <taxon>Actinomycetota</taxon>
        <taxon>Actinomycetes</taxon>
        <taxon>Kitasatosporales</taxon>
        <taxon>Streptomycetaceae</taxon>
        <taxon>Streptomyces</taxon>
    </lineage>
</organism>
<dbReference type="Proteomes" id="UP001595997">
    <property type="component" value="Unassembled WGS sequence"/>
</dbReference>
<feature type="domain" description="UspA" evidence="2">
    <location>
        <begin position="156"/>
        <end position="293"/>
    </location>
</feature>
<feature type="domain" description="UspA" evidence="2">
    <location>
        <begin position="1"/>
        <end position="138"/>
    </location>
</feature>
<accession>A0ABV9A9W0</accession>
<keyword evidence="4" id="KW-1185">Reference proteome</keyword>
<reference evidence="4" key="1">
    <citation type="journal article" date="2019" name="Int. J. Syst. Evol. Microbiol.">
        <title>The Global Catalogue of Microorganisms (GCM) 10K type strain sequencing project: providing services to taxonomists for standard genome sequencing and annotation.</title>
        <authorList>
            <consortium name="The Broad Institute Genomics Platform"/>
            <consortium name="The Broad Institute Genome Sequencing Center for Infectious Disease"/>
            <person name="Wu L."/>
            <person name="Ma J."/>
        </authorList>
    </citation>
    <scope>NUCLEOTIDE SEQUENCE [LARGE SCALE GENOMIC DNA]</scope>
    <source>
        <strain evidence="4">CGMCC 4.7357</strain>
    </source>
</reference>
<evidence type="ECO:0000256" key="1">
    <source>
        <dbReference type="ARBA" id="ARBA00008791"/>
    </source>
</evidence>
<dbReference type="CDD" id="cd00293">
    <property type="entry name" value="USP-like"/>
    <property type="match status" value="1"/>
</dbReference>
<comment type="caution">
    <text evidence="3">The sequence shown here is derived from an EMBL/GenBank/DDBJ whole genome shotgun (WGS) entry which is preliminary data.</text>
</comment>
<dbReference type="PANTHER" id="PTHR46268:SF6">
    <property type="entry name" value="UNIVERSAL STRESS PROTEIN UP12"/>
    <property type="match status" value="1"/>
</dbReference>
<dbReference type="PRINTS" id="PR01438">
    <property type="entry name" value="UNVRSLSTRESS"/>
</dbReference>
<dbReference type="SUPFAM" id="SSF52402">
    <property type="entry name" value="Adenine nucleotide alpha hydrolases-like"/>
    <property type="match status" value="2"/>
</dbReference>
<evidence type="ECO:0000259" key="2">
    <source>
        <dbReference type="Pfam" id="PF00582"/>
    </source>
</evidence>
<dbReference type="RefSeq" id="WP_386445320.1">
    <property type="nucleotide sequence ID" value="NZ_JBHSFH010000005.1"/>
</dbReference>
<proteinExistence type="inferred from homology"/>
<protein>
    <submittedName>
        <fullName evidence="3">Universal stress protein</fullName>
    </submittedName>
</protein>
<dbReference type="Pfam" id="PF00582">
    <property type="entry name" value="Usp"/>
    <property type="match status" value="2"/>
</dbReference>
<evidence type="ECO:0000313" key="4">
    <source>
        <dbReference type="Proteomes" id="UP001595997"/>
    </source>
</evidence>
<dbReference type="InterPro" id="IPR006016">
    <property type="entry name" value="UspA"/>
</dbReference>